<evidence type="ECO:0000256" key="2">
    <source>
        <dbReference type="SAM" id="MobiDB-lite"/>
    </source>
</evidence>
<name>A0A0E0DWU5_9ORYZ</name>
<feature type="compositionally biased region" description="Basic and acidic residues" evidence="2">
    <location>
        <begin position="298"/>
        <end position="315"/>
    </location>
</feature>
<dbReference type="Proteomes" id="UP000008021">
    <property type="component" value="Chromosome 6"/>
</dbReference>
<reference evidence="3" key="2">
    <citation type="submission" date="2018-05" db="EMBL/GenBank/DDBJ databases">
        <title>OmerRS3 (Oryza meridionalis Reference Sequence Version 3).</title>
        <authorList>
            <person name="Zhang J."/>
            <person name="Kudrna D."/>
            <person name="Lee S."/>
            <person name="Talag J."/>
            <person name="Welchert J."/>
            <person name="Wing R.A."/>
        </authorList>
    </citation>
    <scope>NUCLEOTIDE SEQUENCE [LARGE SCALE GENOMIC DNA]</scope>
    <source>
        <strain evidence="3">cv. OR44</strain>
    </source>
</reference>
<dbReference type="AlphaFoldDB" id="A0A0E0DWU5"/>
<dbReference type="PANTHER" id="PTHR12161:SF55">
    <property type="entry name" value="REGULATOR OF VPS4 ACTIVITY IN THE MVB PATHWAY PROTEIN"/>
    <property type="match status" value="1"/>
</dbReference>
<reference evidence="3" key="1">
    <citation type="submission" date="2015-04" db="UniProtKB">
        <authorList>
            <consortium name="EnsemblPlants"/>
        </authorList>
    </citation>
    <scope>IDENTIFICATION</scope>
</reference>
<dbReference type="InterPro" id="IPR042277">
    <property type="entry name" value="IST1-like"/>
</dbReference>
<dbReference type="FunFam" id="1.20.1260.60:FF:000005">
    <property type="entry name" value="Regulator of Vps4 activity in the MVB pathway protein"/>
    <property type="match status" value="1"/>
</dbReference>
<dbReference type="InterPro" id="IPR005061">
    <property type="entry name" value="Ist1"/>
</dbReference>
<comment type="similarity">
    <text evidence="1">Belongs to the IST1 family.</text>
</comment>
<dbReference type="EnsemblPlants" id="OMERI06G03430.1">
    <property type="protein sequence ID" value="OMERI06G03430.1"/>
    <property type="gene ID" value="OMERI06G03430"/>
</dbReference>
<evidence type="ECO:0000313" key="4">
    <source>
        <dbReference type="Proteomes" id="UP000008021"/>
    </source>
</evidence>
<evidence type="ECO:0000256" key="1">
    <source>
        <dbReference type="ARBA" id="ARBA00005536"/>
    </source>
</evidence>
<feature type="compositionally biased region" description="Basic and acidic residues" evidence="2">
    <location>
        <begin position="427"/>
        <end position="441"/>
    </location>
</feature>
<dbReference type="STRING" id="40149.A0A0E0DWU5"/>
<feature type="region of interest" description="Disordered" evidence="2">
    <location>
        <begin position="296"/>
        <end position="452"/>
    </location>
</feature>
<sequence>MATAGSKSPGRVLRRIAGAAVAAVLLRGSFSASKCKTEARMAAARMKLLRNRREAQVRQMRRDIAALLRDRQEDTARIRVEHVIREQNIMAANEIIDLFCELIVTRLPIIAKQKECPADLKEGICSLIFAAPRCSELPELGRIRDLFEKKYGKDFVSAAVDLRPDACVNNLLIEKLSVKKPSGQTKLKILKEIAKEHQIDWDMTETEQELLKPSEELIQGPNTFVEATNFPVKTTLSAAHAVQINPSNYSSGYTDEYDDECTMQFKDAASAARAAAESAERAASAAKAAADLVNKKTHSSDEVEDCRSSFHESSHSSKRQSMSNSSRSSRKEDIVAFDESNPQGRRASRTGSSIESNRVEDKEDTEQVELSARRMRKRNSRATRKVHSEIKFDDSEGLNSETEDESDTEIQSIEKPAPRSEPYPGSHHSEDEEKENHELPDLPKANLSSRVHPNMPLDYETLTARFEALKSGKLPYSIYLQTANRCNATGGIVRPEFWQGIVTTDTELRNALSTSSDAFLLSKHMTYSIAAASQGSVILPSPPANPNSSCDILRSSTNTVVQRYGNGTSNRAPSDVYTAQWPLSATGDGDVDVQPASSSSSLAAAVLILCSFLVS</sequence>
<protein>
    <recommendedName>
        <fullName evidence="5">IST1-like protein</fullName>
    </recommendedName>
</protein>
<proteinExistence type="inferred from homology"/>
<dbReference type="eggNOG" id="KOG2027">
    <property type="taxonomic scope" value="Eukaryota"/>
</dbReference>
<keyword evidence="4" id="KW-1185">Reference proteome</keyword>
<dbReference type="GO" id="GO:0015031">
    <property type="term" value="P:protein transport"/>
    <property type="evidence" value="ECO:0007669"/>
    <property type="project" value="InterPro"/>
</dbReference>
<dbReference type="PANTHER" id="PTHR12161">
    <property type="entry name" value="IST1 FAMILY MEMBER"/>
    <property type="match status" value="1"/>
</dbReference>
<dbReference type="Pfam" id="PF03398">
    <property type="entry name" value="Ist1"/>
    <property type="match status" value="1"/>
</dbReference>
<accession>A0A0E0DWU5</accession>
<dbReference type="Gene3D" id="1.20.1260.60">
    <property type="entry name" value="Vacuolar protein sorting-associated protein Ist1"/>
    <property type="match status" value="1"/>
</dbReference>
<evidence type="ECO:0008006" key="5">
    <source>
        <dbReference type="Google" id="ProtNLM"/>
    </source>
</evidence>
<dbReference type="Gramene" id="OMERI06G03430.1">
    <property type="protein sequence ID" value="OMERI06G03430.1"/>
    <property type="gene ID" value="OMERI06G03430"/>
</dbReference>
<feature type="compositionally biased region" description="Basic residues" evidence="2">
    <location>
        <begin position="373"/>
        <end position="385"/>
    </location>
</feature>
<organism evidence="3">
    <name type="scientific">Oryza meridionalis</name>
    <dbReference type="NCBI Taxonomy" id="40149"/>
    <lineage>
        <taxon>Eukaryota</taxon>
        <taxon>Viridiplantae</taxon>
        <taxon>Streptophyta</taxon>
        <taxon>Embryophyta</taxon>
        <taxon>Tracheophyta</taxon>
        <taxon>Spermatophyta</taxon>
        <taxon>Magnoliopsida</taxon>
        <taxon>Liliopsida</taxon>
        <taxon>Poales</taxon>
        <taxon>Poaceae</taxon>
        <taxon>BOP clade</taxon>
        <taxon>Oryzoideae</taxon>
        <taxon>Oryzeae</taxon>
        <taxon>Oryzinae</taxon>
        <taxon>Oryza</taxon>
    </lineage>
</organism>
<evidence type="ECO:0000313" key="3">
    <source>
        <dbReference type="EnsemblPlants" id="OMERI06G03430.1"/>
    </source>
</evidence>